<proteinExistence type="predicted"/>
<keyword evidence="1" id="KW-0472">Membrane</keyword>
<accession>A0A9D1TNK2</accession>
<reference evidence="2" key="1">
    <citation type="journal article" date="2021" name="PeerJ">
        <title>Extensive microbial diversity within the chicken gut microbiome revealed by metagenomics and culture.</title>
        <authorList>
            <person name="Gilroy R."/>
            <person name="Ravi A."/>
            <person name="Getino M."/>
            <person name="Pursley I."/>
            <person name="Horton D.L."/>
            <person name="Alikhan N.F."/>
            <person name="Baker D."/>
            <person name="Gharbi K."/>
            <person name="Hall N."/>
            <person name="Watson M."/>
            <person name="Adriaenssens E.M."/>
            <person name="Foster-Nyarko E."/>
            <person name="Jarju S."/>
            <person name="Secka A."/>
            <person name="Antonio M."/>
            <person name="Oren A."/>
            <person name="Chaudhuri R.R."/>
            <person name="La Ragione R."/>
            <person name="Hildebrand F."/>
            <person name="Pallen M.J."/>
        </authorList>
    </citation>
    <scope>NUCLEOTIDE SEQUENCE</scope>
    <source>
        <strain evidence="2">ChiHecec2B26-446</strain>
    </source>
</reference>
<evidence type="ECO:0008006" key="4">
    <source>
        <dbReference type="Google" id="ProtNLM"/>
    </source>
</evidence>
<protein>
    <recommendedName>
        <fullName evidence="4">DUF4292 domain-containing protein</fullName>
    </recommendedName>
</protein>
<keyword evidence="1" id="KW-0812">Transmembrane</keyword>
<comment type="caution">
    <text evidence="2">The sequence shown here is derived from an EMBL/GenBank/DDBJ whole genome shotgun (WGS) entry which is preliminary data.</text>
</comment>
<evidence type="ECO:0000313" key="2">
    <source>
        <dbReference type="EMBL" id="HIV99764.1"/>
    </source>
</evidence>
<dbReference type="AlphaFoldDB" id="A0A9D1TNK2"/>
<sequence>MTQRLLLSTRAFQTACTALPVRVPVLSASSCLPGLLILMILLLMLPGCAGKRPATPVDPSAASAAWQGMQANFAKAPAPFRDNLSLRFGQEGNTRRVTALLWGNGDRTLRLDVQAGIGATIAKIAQKDHHFLVYTPLEEKAYFHEGASSPLLKIGVPLPLDLFGLDALLHGRLTTVFGSTYTAVTRDGDDLAFQCEGGMGGTLVLASDGRPLRWFNDTWRMELTLDEHNSVQRVNLVTVRGDRAIVLVKSREAVPAFTAAQMRLELPEGTQLLPLEDFVR</sequence>
<dbReference type="Proteomes" id="UP000886752">
    <property type="component" value="Unassembled WGS sequence"/>
</dbReference>
<evidence type="ECO:0000256" key="1">
    <source>
        <dbReference type="SAM" id="Phobius"/>
    </source>
</evidence>
<evidence type="ECO:0000313" key="3">
    <source>
        <dbReference type="Proteomes" id="UP000886752"/>
    </source>
</evidence>
<reference evidence="2" key="2">
    <citation type="submission" date="2021-04" db="EMBL/GenBank/DDBJ databases">
        <authorList>
            <person name="Gilroy R."/>
        </authorList>
    </citation>
    <scope>NUCLEOTIDE SEQUENCE</scope>
    <source>
        <strain evidence="2">ChiHecec2B26-446</strain>
    </source>
</reference>
<keyword evidence="1" id="KW-1133">Transmembrane helix</keyword>
<dbReference type="EMBL" id="DXHV01000013">
    <property type="protein sequence ID" value="HIV99764.1"/>
    <property type="molecule type" value="Genomic_DNA"/>
</dbReference>
<gene>
    <name evidence="2" type="ORF">H9894_01015</name>
</gene>
<organism evidence="2 3">
    <name type="scientific">Candidatus Desulfovibrio intestinipullorum</name>
    <dbReference type="NCBI Taxonomy" id="2838536"/>
    <lineage>
        <taxon>Bacteria</taxon>
        <taxon>Pseudomonadati</taxon>
        <taxon>Thermodesulfobacteriota</taxon>
        <taxon>Desulfovibrionia</taxon>
        <taxon>Desulfovibrionales</taxon>
        <taxon>Desulfovibrionaceae</taxon>
        <taxon>Desulfovibrio</taxon>
    </lineage>
</organism>
<name>A0A9D1TNK2_9BACT</name>
<feature type="transmembrane region" description="Helical" evidence="1">
    <location>
        <begin position="21"/>
        <end position="45"/>
    </location>
</feature>